<dbReference type="AlphaFoldDB" id="X1D512"/>
<accession>X1D512</accession>
<reference evidence="1" key="1">
    <citation type="journal article" date="2014" name="Front. Microbiol.">
        <title>High frequency of phylogenetically diverse reductive dehalogenase-homologous genes in deep subseafloor sedimentary metagenomes.</title>
        <authorList>
            <person name="Kawai M."/>
            <person name="Futagami T."/>
            <person name="Toyoda A."/>
            <person name="Takaki Y."/>
            <person name="Nishi S."/>
            <person name="Hori S."/>
            <person name="Arai W."/>
            <person name="Tsubouchi T."/>
            <person name="Morono Y."/>
            <person name="Uchiyama I."/>
            <person name="Ito T."/>
            <person name="Fujiyama A."/>
            <person name="Inagaki F."/>
            <person name="Takami H."/>
        </authorList>
    </citation>
    <scope>NUCLEOTIDE SEQUENCE</scope>
    <source>
        <strain evidence="1">Expedition CK06-06</strain>
    </source>
</reference>
<comment type="caution">
    <text evidence="1">The sequence shown here is derived from an EMBL/GenBank/DDBJ whole genome shotgun (WGS) entry which is preliminary data.</text>
</comment>
<dbReference type="EMBL" id="BART01035524">
    <property type="protein sequence ID" value="GAH15302.1"/>
    <property type="molecule type" value="Genomic_DNA"/>
</dbReference>
<protein>
    <submittedName>
        <fullName evidence="1">Uncharacterized protein</fullName>
    </submittedName>
</protein>
<sequence>MYEEVDVLEQLQTIGVLNLGNGDHVERALISAVRWNHPGTVRWILRVSKVSIPSNILEECCIEAVEHSDLDVLKTLYQESEIPVSVVDATVKAILCQSI</sequence>
<gene>
    <name evidence="1" type="ORF">S01H4_60292</name>
</gene>
<organism evidence="1">
    <name type="scientific">marine sediment metagenome</name>
    <dbReference type="NCBI Taxonomy" id="412755"/>
    <lineage>
        <taxon>unclassified sequences</taxon>
        <taxon>metagenomes</taxon>
        <taxon>ecological metagenomes</taxon>
    </lineage>
</organism>
<name>X1D512_9ZZZZ</name>
<feature type="non-terminal residue" evidence="1">
    <location>
        <position position="99"/>
    </location>
</feature>
<proteinExistence type="predicted"/>
<evidence type="ECO:0000313" key="1">
    <source>
        <dbReference type="EMBL" id="GAH15302.1"/>
    </source>
</evidence>